<keyword evidence="6 7" id="KW-0413">Isomerase</keyword>
<evidence type="ECO:0000256" key="7">
    <source>
        <dbReference type="RuleBase" id="RU362003"/>
    </source>
</evidence>
<dbReference type="RefSeq" id="XP_060121585.1">
    <property type="nucleotide sequence ID" value="XM_060265602.1"/>
</dbReference>
<dbReference type="InterPro" id="IPR032696">
    <property type="entry name" value="SQ_cyclase_C"/>
</dbReference>
<evidence type="ECO:0000313" key="10">
    <source>
        <dbReference type="EMBL" id="WFD38688.1"/>
    </source>
</evidence>
<keyword evidence="4" id="KW-0752">Steroid biosynthesis</keyword>
<name>A0AAF0EWY2_9BASI</name>
<dbReference type="Pfam" id="PF13243">
    <property type="entry name" value="SQHop_cyclase_C"/>
    <property type="match status" value="1"/>
</dbReference>
<keyword evidence="5" id="KW-0443">Lipid metabolism</keyword>
<dbReference type="Gene3D" id="6.20.120.20">
    <property type="match status" value="1"/>
</dbReference>
<dbReference type="EMBL" id="CP119959">
    <property type="protein sequence ID" value="WFD38688.1"/>
    <property type="molecule type" value="Genomic_DNA"/>
</dbReference>
<evidence type="ECO:0000256" key="3">
    <source>
        <dbReference type="ARBA" id="ARBA00022737"/>
    </source>
</evidence>
<dbReference type="AlphaFoldDB" id="A0AAF0EWY2"/>
<dbReference type="InterPro" id="IPR002365">
    <property type="entry name" value="Terpene_synthase_CS"/>
</dbReference>
<evidence type="ECO:0000256" key="5">
    <source>
        <dbReference type="ARBA" id="ARBA00023098"/>
    </source>
</evidence>
<dbReference type="CDD" id="cd02892">
    <property type="entry name" value="SQCY_1"/>
    <property type="match status" value="1"/>
</dbReference>
<evidence type="ECO:0000256" key="6">
    <source>
        <dbReference type="ARBA" id="ARBA00023235"/>
    </source>
</evidence>
<dbReference type="PANTHER" id="PTHR11764">
    <property type="entry name" value="TERPENE CYCLASE/MUTASE FAMILY MEMBER"/>
    <property type="match status" value="1"/>
</dbReference>
<proteinExistence type="inferred from homology"/>
<dbReference type="FunFam" id="1.50.10.20:FF:000003">
    <property type="entry name" value="Terpene cyclase/mutase family member"/>
    <property type="match status" value="1"/>
</dbReference>
<evidence type="ECO:0000259" key="9">
    <source>
        <dbReference type="Pfam" id="PF13249"/>
    </source>
</evidence>
<dbReference type="Proteomes" id="UP001217754">
    <property type="component" value="Chromosome 2"/>
</dbReference>
<dbReference type="GO" id="GO:0000250">
    <property type="term" value="F:lanosterol synthase activity"/>
    <property type="evidence" value="ECO:0007669"/>
    <property type="project" value="UniProtKB-ARBA"/>
</dbReference>
<reference evidence="10" key="1">
    <citation type="submission" date="2023-03" db="EMBL/GenBank/DDBJ databases">
        <title>Mating type loci evolution in Malassezia.</title>
        <authorList>
            <person name="Coelho M.A."/>
        </authorList>
    </citation>
    <scope>NUCLEOTIDE SEQUENCE</scope>
    <source>
        <strain evidence="10">CBS 9431</strain>
    </source>
</reference>
<dbReference type="InterPro" id="IPR032697">
    <property type="entry name" value="SQ_cyclase_N"/>
</dbReference>
<dbReference type="FunFam" id="1.50.10.20:FF:000002">
    <property type="entry name" value="Terpene cyclase/mutase family member"/>
    <property type="match status" value="1"/>
</dbReference>
<feature type="domain" description="Squalene cyclase C-terminal" evidence="8">
    <location>
        <begin position="379"/>
        <end position="701"/>
    </location>
</feature>
<dbReference type="GeneID" id="85225299"/>
<dbReference type="Gene3D" id="1.50.10.20">
    <property type="match status" value="2"/>
</dbReference>
<dbReference type="NCBIfam" id="TIGR01787">
    <property type="entry name" value="squalene_cyclas"/>
    <property type="match status" value="1"/>
</dbReference>
<evidence type="ECO:0000256" key="2">
    <source>
        <dbReference type="ARBA" id="ARBA00022516"/>
    </source>
</evidence>
<keyword evidence="3" id="KW-0677">Repeat</keyword>
<dbReference type="GO" id="GO:0016104">
    <property type="term" value="P:triterpenoid biosynthetic process"/>
    <property type="evidence" value="ECO:0007669"/>
    <property type="project" value="InterPro"/>
</dbReference>
<evidence type="ECO:0000313" key="11">
    <source>
        <dbReference type="Proteomes" id="UP001217754"/>
    </source>
</evidence>
<dbReference type="InterPro" id="IPR008930">
    <property type="entry name" value="Terpenoid_cyclase/PrenylTrfase"/>
</dbReference>
<dbReference type="SUPFAM" id="SSF48239">
    <property type="entry name" value="Terpenoid cyclases/Protein prenyltransferases"/>
    <property type="match status" value="2"/>
</dbReference>
<dbReference type="EC" id="5.4.99.-" evidence="7"/>
<dbReference type="PANTHER" id="PTHR11764:SF20">
    <property type="entry name" value="LANOSTEROL SYNTHASE"/>
    <property type="match status" value="1"/>
</dbReference>
<accession>A0AAF0EWY2</accession>
<dbReference type="SFLD" id="SFLDG01016">
    <property type="entry name" value="Prenyltransferase_Like_2"/>
    <property type="match status" value="1"/>
</dbReference>
<protein>
    <recommendedName>
        <fullName evidence="7">Terpene cyclase/mutase family member</fullName>
        <ecNumber evidence="7">5.4.99.-</ecNumber>
    </recommendedName>
</protein>
<dbReference type="PROSITE" id="PS01074">
    <property type="entry name" value="TERPENE_SYNTHASES"/>
    <property type="match status" value="1"/>
</dbReference>
<dbReference type="GO" id="GO:0005811">
    <property type="term" value="C:lipid droplet"/>
    <property type="evidence" value="ECO:0007669"/>
    <property type="project" value="InterPro"/>
</dbReference>
<evidence type="ECO:0000259" key="8">
    <source>
        <dbReference type="Pfam" id="PF13243"/>
    </source>
</evidence>
<dbReference type="GO" id="GO:0006696">
    <property type="term" value="P:ergosterol biosynthetic process"/>
    <property type="evidence" value="ECO:0007669"/>
    <property type="project" value="TreeGrafter"/>
</dbReference>
<organism evidence="10 11">
    <name type="scientific">Malassezia japonica</name>
    <dbReference type="NCBI Taxonomy" id="223818"/>
    <lineage>
        <taxon>Eukaryota</taxon>
        <taxon>Fungi</taxon>
        <taxon>Dikarya</taxon>
        <taxon>Basidiomycota</taxon>
        <taxon>Ustilaginomycotina</taxon>
        <taxon>Malasseziomycetes</taxon>
        <taxon>Malasseziales</taxon>
        <taxon>Malasseziaceae</taxon>
        <taxon>Malassezia</taxon>
    </lineage>
</organism>
<comment type="similarity">
    <text evidence="1 7">Belongs to the terpene cyclase/mutase family.</text>
</comment>
<keyword evidence="11" id="KW-1185">Reference proteome</keyword>
<dbReference type="InterPro" id="IPR018333">
    <property type="entry name" value="Squalene_cyclase"/>
</dbReference>
<feature type="domain" description="Squalene cyclase N-terminal" evidence="9">
    <location>
        <begin position="79"/>
        <end position="365"/>
    </location>
</feature>
<evidence type="ECO:0000256" key="1">
    <source>
        <dbReference type="ARBA" id="ARBA00009755"/>
    </source>
</evidence>
<sequence length="707" mass="80404">MNVHNEPPPLGTTDLGRWRLRVSDGGRHVWHYLETQEEADQWPQTIEDKYWLGLDVNLPDLPHAKSAQEAAENGIAFYRHLQSSDGHFAGEYGGPMFLLPGLIIGMYVTKTPIPAPWRIEIARYLWNRQDPDDGGWGIHIEGHSTVFGTALNYTVLRLVGVDADHPMMVRARSKLYQLGGATAIPSWGKLWLAILNVYDWDGLNPIPPELWLLPDFVPIHPWRWWIHTRMVYLPMGFLYGKRFKADMDPLIASLREELYPQPYDEIYWPDQRNNVAEADLYSPHTRVVDALFQVLGVYEKYHMPWVRNKGIQLAYQLIVKEDENTGHQCLGPVNKMLNYISRWVVEGSDSEAMRLHREKLKDFAWMSGEGLMMTGTNGSQLWDTSFIGQALVDSGLVTRPENKALASHILAWLDACQIRENPRHYRSAYRFATKGAWPFSTREQGYTVSDCTAEGLKGVLMLQESNAGLGHPVNKQRLHDTVDLLLTMQNPGGGYASYETINGPSITEWLNPAEVFGRIMVEYAYPECTTSVVTGLRLFQKYDSYRSADIDATVKAAVEYILHAQRNDGSWYGSWAICFTYAAMFALESLRHAGMTCENSEPVRRACAFLISKQQADGGWGESYKAPKSQVVQTAWAIIALLHANYPDQAPIKRAVQLIIDRQQPNGSWKQEQIEGIFNHNCAISYPNYKFSFTIWALGKAARELDW</sequence>
<gene>
    <name evidence="10" type="primary">ERG7</name>
    <name evidence="10" type="ORF">MJAP1_001650</name>
</gene>
<dbReference type="Pfam" id="PF13249">
    <property type="entry name" value="SQHop_cyclase_N"/>
    <property type="match status" value="1"/>
</dbReference>
<evidence type="ECO:0000256" key="4">
    <source>
        <dbReference type="ARBA" id="ARBA00022955"/>
    </source>
</evidence>
<keyword evidence="2" id="KW-0444">Lipid biosynthesis</keyword>